<reference evidence="3" key="1">
    <citation type="submission" date="2016-10" db="EMBL/GenBank/DDBJ databases">
        <authorList>
            <person name="Varghese N."/>
            <person name="Submissions S."/>
        </authorList>
    </citation>
    <scope>NUCLEOTIDE SEQUENCE [LARGE SCALE GENOMIC DNA]</scope>
    <source>
        <strain evidence="3">DUS833</strain>
    </source>
</reference>
<dbReference type="EMBL" id="FNKX01000001">
    <property type="protein sequence ID" value="SDR22126.1"/>
    <property type="molecule type" value="Genomic_DNA"/>
</dbReference>
<dbReference type="GO" id="GO:0006935">
    <property type="term" value="P:chemotaxis"/>
    <property type="evidence" value="ECO:0007669"/>
    <property type="project" value="UniProtKB-KW"/>
</dbReference>
<protein>
    <submittedName>
        <fullName evidence="2">Chemotaxis phosphatase CheX</fullName>
    </submittedName>
</protein>
<evidence type="ECO:0000313" key="3">
    <source>
        <dbReference type="Proteomes" id="UP000199365"/>
    </source>
</evidence>
<evidence type="ECO:0000256" key="1">
    <source>
        <dbReference type="ARBA" id="ARBA00022500"/>
    </source>
</evidence>
<gene>
    <name evidence="2" type="ORF">SAMN05445850_3380</name>
</gene>
<proteinExistence type="predicted"/>
<dbReference type="Gene3D" id="3.40.1550.10">
    <property type="entry name" value="CheC-like"/>
    <property type="match status" value="1"/>
</dbReference>
<dbReference type="STRING" id="157910.SAMN05445850_3380"/>
<dbReference type="InterPro" id="IPR028976">
    <property type="entry name" value="CheC-like_sf"/>
</dbReference>
<evidence type="ECO:0000313" key="2">
    <source>
        <dbReference type="EMBL" id="SDR22126.1"/>
    </source>
</evidence>
<accession>A0A1H1HAR5</accession>
<dbReference type="Proteomes" id="UP000199365">
    <property type="component" value="Unassembled WGS sequence"/>
</dbReference>
<dbReference type="AlphaFoldDB" id="A0A1H1HAR5"/>
<name>A0A1H1HAR5_9BURK</name>
<keyword evidence="1" id="KW-0145">Chemotaxis</keyword>
<organism evidence="2 3">
    <name type="scientific">Paraburkholderia tuberum</name>
    <dbReference type="NCBI Taxonomy" id="157910"/>
    <lineage>
        <taxon>Bacteria</taxon>
        <taxon>Pseudomonadati</taxon>
        <taxon>Pseudomonadota</taxon>
        <taxon>Betaproteobacteria</taxon>
        <taxon>Burkholderiales</taxon>
        <taxon>Burkholderiaceae</taxon>
        <taxon>Paraburkholderia</taxon>
    </lineage>
</organism>
<keyword evidence="3" id="KW-1185">Reference proteome</keyword>
<sequence length="328" mass="36175">MNTSKPVSKVLVLDDCPAHAQALKLFFDEHNLIALKVRDSNRLGSVLATNIDLGGVLLADNYGGSVEQAATSAARINALRPELPVILRSSGHAPLERLPKPLTNAACAHFNAADLTALREAVDRYIFSLDFPNALVRGIAEITQARLATLFDGVTVQRDTPSIVRDRIIFGEVFSLIPLEGNWCRGYMLMQAEEEPLLGMIDRDRAAREPGMGAGQPGFRDLNDVLGELTNLIWGAFKDRFLGQQNARDASQVQVQVPLLVNHKHRYISFGSDNPQLRFQYRLSDAASGQSVSIDQRFVFNLSWSPEDFSENAVDVDDLVESGELDLF</sequence>
<dbReference type="RefSeq" id="WP_090804837.1">
    <property type="nucleotide sequence ID" value="NZ_FNKX01000001.1"/>
</dbReference>